<dbReference type="Gene3D" id="1.10.10.10">
    <property type="entry name" value="Winged helix-like DNA-binding domain superfamily/Winged helix DNA-binding domain"/>
    <property type="match status" value="1"/>
</dbReference>
<comment type="subcellular location">
    <subcellularLocation>
        <location evidence="1">Cytoplasm</location>
    </subcellularLocation>
</comment>
<organism evidence="7 8">
    <name type="scientific">Microlunatus aurantiacus</name>
    <dbReference type="NCBI Taxonomy" id="446786"/>
    <lineage>
        <taxon>Bacteria</taxon>
        <taxon>Bacillati</taxon>
        <taxon>Actinomycetota</taxon>
        <taxon>Actinomycetes</taxon>
        <taxon>Propionibacteriales</taxon>
        <taxon>Propionibacteriaceae</taxon>
        <taxon>Microlunatus</taxon>
    </lineage>
</organism>
<dbReference type="InterPro" id="IPR036388">
    <property type="entry name" value="WH-like_DNA-bd_sf"/>
</dbReference>
<reference evidence="8" key="1">
    <citation type="journal article" date="2019" name="Int. J. Syst. Evol. Microbiol.">
        <title>The Global Catalogue of Microorganisms (GCM) 10K type strain sequencing project: providing services to taxonomists for standard genome sequencing and annotation.</title>
        <authorList>
            <consortium name="The Broad Institute Genomics Platform"/>
            <consortium name="The Broad Institute Genome Sequencing Center for Infectious Disease"/>
            <person name="Wu L."/>
            <person name="Ma J."/>
        </authorList>
    </citation>
    <scope>NUCLEOTIDE SEQUENCE [LARGE SCALE GENOMIC DNA]</scope>
    <source>
        <strain evidence="8">JCM 16548</strain>
    </source>
</reference>
<name>A0ABP7EF52_9ACTN</name>
<dbReference type="PANTHER" id="PTHR33164:SF5">
    <property type="entry name" value="ORGANIC HYDROPEROXIDE RESISTANCE TRANSCRIPTIONAL REGULATOR"/>
    <property type="match status" value="1"/>
</dbReference>
<keyword evidence="8" id="KW-1185">Reference proteome</keyword>
<gene>
    <name evidence="7" type="ORF">GCM10022204_40090</name>
</gene>
<dbReference type="SUPFAM" id="SSF46785">
    <property type="entry name" value="Winged helix' DNA-binding domain"/>
    <property type="match status" value="1"/>
</dbReference>
<sequence>MDELICFALYSAANATTQAYRQVLGPWDLTYTQFLVLVVLAGDARTVSVIGQELGLDSGTLSPVLTRMESRGLVTRRRRVDDERSVTVALTEDGRRTHDAVAAAVGCLTPSFLGAVPDPAELIRQLQGLTRNMKQLTHERRAS</sequence>
<dbReference type="PANTHER" id="PTHR33164">
    <property type="entry name" value="TRANSCRIPTIONAL REGULATOR, MARR FAMILY"/>
    <property type="match status" value="1"/>
</dbReference>
<evidence type="ECO:0000256" key="1">
    <source>
        <dbReference type="ARBA" id="ARBA00004496"/>
    </source>
</evidence>
<evidence type="ECO:0000259" key="6">
    <source>
        <dbReference type="PROSITE" id="PS50995"/>
    </source>
</evidence>
<keyword evidence="3" id="KW-0805">Transcription regulation</keyword>
<accession>A0ABP7EF52</accession>
<proteinExistence type="predicted"/>
<keyword evidence="2" id="KW-0963">Cytoplasm</keyword>
<dbReference type="Pfam" id="PF22381">
    <property type="entry name" value="Staph_reg_Sar_Rot"/>
    <property type="match status" value="1"/>
</dbReference>
<dbReference type="SMART" id="SM00347">
    <property type="entry name" value="HTH_MARR"/>
    <property type="match status" value="1"/>
</dbReference>
<evidence type="ECO:0000313" key="8">
    <source>
        <dbReference type="Proteomes" id="UP001500051"/>
    </source>
</evidence>
<evidence type="ECO:0000313" key="7">
    <source>
        <dbReference type="EMBL" id="GAA3716340.1"/>
    </source>
</evidence>
<evidence type="ECO:0000256" key="2">
    <source>
        <dbReference type="ARBA" id="ARBA00022490"/>
    </source>
</evidence>
<dbReference type="InterPro" id="IPR036390">
    <property type="entry name" value="WH_DNA-bd_sf"/>
</dbReference>
<evidence type="ECO:0000256" key="4">
    <source>
        <dbReference type="ARBA" id="ARBA00023125"/>
    </source>
</evidence>
<evidence type="ECO:0000256" key="5">
    <source>
        <dbReference type="ARBA" id="ARBA00023163"/>
    </source>
</evidence>
<evidence type="ECO:0000256" key="3">
    <source>
        <dbReference type="ARBA" id="ARBA00023015"/>
    </source>
</evidence>
<dbReference type="InterPro" id="IPR000835">
    <property type="entry name" value="HTH_MarR-typ"/>
</dbReference>
<dbReference type="PRINTS" id="PR00598">
    <property type="entry name" value="HTHMARR"/>
</dbReference>
<keyword evidence="5" id="KW-0804">Transcription</keyword>
<dbReference type="InterPro" id="IPR039422">
    <property type="entry name" value="MarR/SlyA-like"/>
</dbReference>
<dbReference type="PROSITE" id="PS50995">
    <property type="entry name" value="HTH_MARR_2"/>
    <property type="match status" value="1"/>
</dbReference>
<comment type="caution">
    <text evidence="7">The sequence shown here is derived from an EMBL/GenBank/DDBJ whole genome shotgun (WGS) entry which is preliminary data.</text>
</comment>
<dbReference type="EMBL" id="BAAAYX010000020">
    <property type="protein sequence ID" value="GAA3716340.1"/>
    <property type="molecule type" value="Genomic_DNA"/>
</dbReference>
<dbReference type="Proteomes" id="UP001500051">
    <property type="component" value="Unassembled WGS sequence"/>
</dbReference>
<keyword evidence="4" id="KW-0238">DNA-binding</keyword>
<feature type="domain" description="HTH marR-type" evidence="6">
    <location>
        <begin position="2"/>
        <end position="138"/>
    </location>
</feature>
<dbReference type="InterPro" id="IPR055166">
    <property type="entry name" value="Transc_reg_Sar_Rot_HTH"/>
</dbReference>
<protein>
    <recommendedName>
        <fullName evidence="6">HTH marR-type domain-containing protein</fullName>
    </recommendedName>
</protein>